<feature type="domain" description="ABM" evidence="1">
    <location>
        <begin position="2"/>
        <end position="101"/>
    </location>
</feature>
<proteinExistence type="predicted"/>
<dbReference type="Gene3D" id="3.30.70.100">
    <property type="match status" value="1"/>
</dbReference>
<keyword evidence="2" id="KW-0503">Monooxygenase</keyword>
<dbReference type="GO" id="GO:0004497">
    <property type="term" value="F:monooxygenase activity"/>
    <property type="evidence" value="ECO:0007669"/>
    <property type="project" value="UniProtKB-KW"/>
</dbReference>
<dbReference type="InterPro" id="IPR050744">
    <property type="entry name" value="AI-2_Isomerase_LsrG"/>
</dbReference>
<name>A0A2Z3H2D9_9BACT</name>
<protein>
    <submittedName>
        <fullName evidence="2">Antibiotic biosynthesis monooxygenase</fullName>
    </submittedName>
</protein>
<dbReference type="Pfam" id="PF03992">
    <property type="entry name" value="ABM"/>
    <property type="match status" value="1"/>
</dbReference>
<dbReference type="SUPFAM" id="SSF54909">
    <property type="entry name" value="Dimeric alpha+beta barrel"/>
    <property type="match status" value="1"/>
</dbReference>
<keyword evidence="3" id="KW-1185">Reference proteome</keyword>
<accession>A0A2Z3H2D9</accession>
<dbReference type="InterPro" id="IPR007138">
    <property type="entry name" value="ABM_dom"/>
</dbReference>
<keyword evidence="2" id="KW-0560">Oxidoreductase</keyword>
<dbReference type="Proteomes" id="UP000245802">
    <property type="component" value="Chromosome"/>
</dbReference>
<reference evidence="2 3" key="1">
    <citation type="submission" date="2018-01" db="EMBL/GenBank/DDBJ databases">
        <title>G. obscuriglobus.</title>
        <authorList>
            <person name="Franke J."/>
            <person name="Blomberg W."/>
            <person name="Selmecki A."/>
        </authorList>
    </citation>
    <scope>NUCLEOTIDE SEQUENCE [LARGE SCALE GENOMIC DNA]</scope>
    <source>
        <strain evidence="2 3">DSM 5831</strain>
    </source>
</reference>
<dbReference type="AlphaFoldDB" id="A0A2Z3H2D9"/>
<evidence type="ECO:0000313" key="2">
    <source>
        <dbReference type="EMBL" id="AWM35764.1"/>
    </source>
</evidence>
<dbReference type="PANTHER" id="PTHR33336:SF3">
    <property type="entry name" value="ABM DOMAIN-CONTAINING PROTEIN"/>
    <property type="match status" value="1"/>
</dbReference>
<dbReference type="OrthoDB" id="287932at2"/>
<dbReference type="KEGG" id="gog:C1280_01140"/>
<gene>
    <name evidence="2" type="ORF">C1280_01140</name>
</gene>
<evidence type="ECO:0000259" key="1">
    <source>
        <dbReference type="PROSITE" id="PS51725"/>
    </source>
</evidence>
<dbReference type="EMBL" id="CP025958">
    <property type="protein sequence ID" value="AWM35764.1"/>
    <property type="molecule type" value="Genomic_DNA"/>
</dbReference>
<sequence length="102" mass="11464">MIHVIATITLKPGVRKPFLDVFRWVTPLVRAEAGCIEYQATVDVPTTMKVQDGPHDNVVTVVEKWESVEALYAHTDAPHMVEYREKVKDYVSGVKLVVSENA</sequence>
<dbReference type="RefSeq" id="WP_010043865.1">
    <property type="nucleotide sequence ID" value="NZ_CP025958.1"/>
</dbReference>
<organism evidence="2 3">
    <name type="scientific">Gemmata obscuriglobus</name>
    <dbReference type="NCBI Taxonomy" id="114"/>
    <lineage>
        <taxon>Bacteria</taxon>
        <taxon>Pseudomonadati</taxon>
        <taxon>Planctomycetota</taxon>
        <taxon>Planctomycetia</taxon>
        <taxon>Gemmatales</taxon>
        <taxon>Gemmataceae</taxon>
        <taxon>Gemmata</taxon>
    </lineage>
</organism>
<dbReference type="InterPro" id="IPR011008">
    <property type="entry name" value="Dimeric_a/b-barrel"/>
</dbReference>
<evidence type="ECO:0000313" key="3">
    <source>
        <dbReference type="Proteomes" id="UP000245802"/>
    </source>
</evidence>
<dbReference type="PANTHER" id="PTHR33336">
    <property type="entry name" value="QUINOL MONOOXYGENASE YGIN-RELATED"/>
    <property type="match status" value="1"/>
</dbReference>
<dbReference type="PROSITE" id="PS51725">
    <property type="entry name" value="ABM"/>
    <property type="match status" value="1"/>
</dbReference>